<dbReference type="AlphaFoldDB" id="A0AAV4XVW2"/>
<evidence type="ECO:0000313" key="2">
    <source>
        <dbReference type="Proteomes" id="UP001054945"/>
    </source>
</evidence>
<name>A0AAV4XVW2_CAEEX</name>
<comment type="caution">
    <text evidence="1">The sequence shown here is derived from an EMBL/GenBank/DDBJ whole genome shotgun (WGS) entry which is preliminary data.</text>
</comment>
<keyword evidence="2" id="KW-1185">Reference proteome</keyword>
<reference evidence="1 2" key="1">
    <citation type="submission" date="2021-06" db="EMBL/GenBank/DDBJ databases">
        <title>Caerostris extrusa draft genome.</title>
        <authorList>
            <person name="Kono N."/>
            <person name="Arakawa K."/>
        </authorList>
    </citation>
    <scope>NUCLEOTIDE SEQUENCE [LARGE SCALE GENOMIC DNA]</scope>
</reference>
<gene>
    <name evidence="1" type="ORF">CEXT_468071</name>
</gene>
<organism evidence="1 2">
    <name type="scientific">Caerostris extrusa</name>
    <name type="common">Bark spider</name>
    <name type="synonym">Caerostris bankana</name>
    <dbReference type="NCBI Taxonomy" id="172846"/>
    <lineage>
        <taxon>Eukaryota</taxon>
        <taxon>Metazoa</taxon>
        <taxon>Ecdysozoa</taxon>
        <taxon>Arthropoda</taxon>
        <taxon>Chelicerata</taxon>
        <taxon>Arachnida</taxon>
        <taxon>Araneae</taxon>
        <taxon>Araneomorphae</taxon>
        <taxon>Entelegynae</taxon>
        <taxon>Araneoidea</taxon>
        <taxon>Araneidae</taxon>
        <taxon>Caerostris</taxon>
    </lineage>
</organism>
<dbReference type="Pfam" id="PF03564">
    <property type="entry name" value="DUF1759"/>
    <property type="match status" value="1"/>
</dbReference>
<dbReference type="InterPro" id="IPR005312">
    <property type="entry name" value="DUF1759"/>
</dbReference>
<proteinExistence type="predicted"/>
<dbReference type="EMBL" id="BPLR01000854">
    <property type="protein sequence ID" value="GIY97908.1"/>
    <property type="molecule type" value="Genomic_DNA"/>
</dbReference>
<accession>A0AAV4XVW2</accession>
<sequence>MAVELIELRGFEKAAVTRMETFLTSEQSEIREIENRFFDAKALRKLLEPATRDERTMDSNPSFLNTSFGTTSDFRMPSLKIPVFHGDYNQWIPFKYLYLGVVHNNKTRTNIQRFQYLLGLLGEGLMAVIQHTPVTNDNYEEAWTKVMNRLV</sequence>
<protein>
    <submittedName>
        <fullName evidence="1">Uncharacterized protein</fullName>
    </submittedName>
</protein>
<evidence type="ECO:0000313" key="1">
    <source>
        <dbReference type="EMBL" id="GIY97908.1"/>
    </source>
</evidence>
<dbReference type="Proteomes" id="UP001054945">
    <property type="component" value="Unassembled WGS sequence"/>
</dbReference>